<keyword evidence="3" id="KW-0813">Transport</keyword>
<evidence type="ECO:0000256" key="8">
    <source>
        <dbReference type="ARBA" id="ARBA00023286"/>
    </source>
</evidence>
<dbReference type="GO" id="GO:0016020">
    <property type="term" value="C:membrane"/>
    <property type="evidence" value="ECO:0007669"/>
    <property type="project" value="TreeGrafter"/>
</dbReference>
<name>A0A0K2TXT2_LEPSM</name>
<comment type="similarity">
    <text evidence="2">Belongs to the P2X receptor family.</text>
</comment>
<comment type="subcellular location">
    <subcellularLocation>
        <location evidence="1">Endomembrane system</location>
    </subcellularLocation>
</comment>
<keyword evidence="4 10" id="KW-0812">Transmembrane</keyword>
<dbReference type="PANTHER" id="PTHR10125">
    <property type="entry name" value="P2X PURINOCEPTOR"/>
    <property type="match status" value="1"/>
</dbReference>
<sequence>MAILNQSRNLTVLIKNFIQFPYYKLHTTNILPNSNTSYLKSCLYNEETDPYCPIFKLDYIVNKAGYKYEDISMHGCSIVIGINWECDLDKDFMSNCRPIYSFNRLDNPYSKIDPGWNYRYSNYYSENRRTLHKVFGINFRVEVMGRAGQFNIIPTFLNVGAGLATLGVATVICDAFILYVSKDKHLYRIKKFLNVKRSNGMHQDLYDTYDSDDNLDERSVIITHDSV</sequence>
<keyword evidence="7 10" id="KW-0472">Membrane</keyword>
<proteinExistence type="inferred from homology"/>
<evidence type="ECO:0000256" key="4">
    <source>
        <dbReference type="ARBA" id="ARBA00022692"/>
    </source>
</evidence>
<reference evidence="11" key="1">
    <citation type="submission" date="2014-05" db="EMBL/GenBank/DDBJ databases">
        <authorList>
            <person name="Chronopoulou M."/>
        </authorList>
    </citation>
    <scope>NUCLEOTIDE SEQUENCE</scope>
    <source>
        <tissue evidence="11">Whole organism</tissue>
    </source>
</reference>
<dbReference type="PANTHER" id="PTHR10125:SF31">
    <property type="entry name" value="P2X RECEPTOR E"/>
    <property type="match status" value="1"/>
</dbReference>
<dbReference type="InterPro" id="IPR027309">
    <property type="entry name" value="P2X_extracellular_dom_sf"/>
</dbReference>
<keyword evidence="11" id="KW-0675">Receptor</keyword>
<dbReference type="GO" id="GO:0098794">
    <property type="term" value="C:postsynapse"/>
    <property type="evidence" value="ECO:0007669"/>
    <property type="project" value="GOC"/>
</dbReference>
<dbReference type="GO" id="GO:0012505">
    <property type="term" value="C:endomembrane system"/>
    <property type="evidence" value="ECO:0007669"/>
    <property type="project" value="UniProtKB-SubCell"/>
</dbReference>
<dbReference type="AlphaFoldDB" id="A0A0K2TXT2"/>
<dbReference type="Pfam" id="PF00864">
    <property type="entry name" value="P2X_receptor"/>
    <property type="match status" value="1"/>
</dbReference>
<accession>A0A0K2TXT2</accession>
<keyword evidence="8" id="KW-1071">Ligand-gated ion channel</keyword>
<organism evidence="11">
    <name type="scientific">Lepeophtheirus salmonis</name>
    <name type="common">Salmon louse</name>
    <name type="synonym">Caligus salmonis</name>
    <dbReference type="NCBI Taxonomy" id="72036"/>
    <lineage>
        <taxon>Eukaryota</taxon>
        <taxon>Metazoa</taxon>
        <taxon>Ecdysozoa</taxon>
        <taxon>Arthropoda</taxon>
        <taxon>Crustacea</taxon>
        <taxon>Multicrustacea</taxon>
        <taxon>Hexanauplia</taxon>
        <taxon>Copepoda</taxon>
        <taxon>Siphonostomatoida</taxon>
        <taxon>Caligidae</taxon>
        <taxon>Lepeophtheirus</taxon>
    </lineage>
</organism>
<dbReference type="OrthoDB" id="494673at2759"/>
<dbReference type="GO" id="GO:0004931">
    <property type="term" value="F:extracellularly ATP-gated monoatomic cation channel activity"/>
    <property type="evidence" value="ECO:0007669"/>
    <property type="project" value="TreeGrafter"/>
</dbReference>
<evidence type="ECO:0000256" key="10">
    <source>
        <dbReference type="SAM" id="Phobius"/>
    </source>
</evidence>
<feature type="transmembrane region" description="Helical" evidence="10">
    <location>
        <begin position="156"/>
        <end position="180"/>
    </location>
</feature>
<evidence type="ECO:0000256" key="6">
    <source>
        <dbReference type="ARBA" id="ARBA00023065"/>
    </source>
</evidence>
<evidence type="ECO:0000256" key="2">
    <source>
        <dbReference type="ARBA" id="ARBA00009848"/>
    </source>
</evidence>
<evidence type="ECO:0000256" key="7">
    <source>
        <dbReference type="ARBA" id="ARBA00023136"/>
    </source>
</evidence>
<evidence type="ECO:0000313" key="11">
    <source>
        <dbReference type="EMBL" id="CDW30798.1"/>
    </source>
</evidence>
<evidence type="ECO:0000256" key="9">
    <source>
        <dbReference type="ARBA" id="ARBA00023303"/>
    </source>
</evidence>
<evidence type="ECO:0000256" key="1">
    <source>
        <dbReference type="ARBA" id="ARBA00004308"/>
    </source>
</evidence>
<dbReference type="GO" id="GO:0070588">
    <property type="term" value="P:calcium ion transmembrane transport"/>
    <property type="evidence" value="ECO:0007669"/>
    <property type="project" value="TreeGrafter"/>
</dbReference>
<protein>
    <submittedName>
        <fullName evidence="11">Purinergic receptor P2X, ligandgated ion channel, 4 [Chinchilla lanigera]</fullName>
    </submittedName>
</protein>
<dbReference type="EMBL" id="HACA01013437">
    <property type="protein sequence ID" value="CDW30798.1"/>
    <property type="molecule type" value="Transcribed_RNA"/>
</dbReference>
<keyword evidence="9" id="KW-0407">Ion channel</keyword>
<dbReference type="InterPro" id="IPR059116">
    <property type="entry name" value="P2X_receptor"/>
</dbReference>
<keyword evidence="6" id="KW-0406">Ion transport</keyword>
<gene>
    <name evidence="11" type="primary">P2rx4</name>
</gene>
<evidence type="ECO:0000256" key="3">
    <source>
        <dbReference type="ARBA" id="ARBA00022448"/>
    </source>
</evidence>
<dbReference type="Gene3D" id="2.60.490.10">
    <property type="entry name" value="atp-gated p2x4 ion channel domain"/>
    <property type="match status" value="1"/>
</dbReference>
<evidence type="ECO:0000256" key="5">
    <source>
        <dbReference type="ARBA" id="ARBA00022989"/>
    </source>
</evidence>
<keyword evidence="5 10" id="KW-1133">Transmembrane helix</keyword>